<dbReference type="Proteomes" id="UP000504603">
    <property type="component" value="Unplaced"/>
</dbReference>
<sequence length="331" mass="37610">MMTGIGVGVAFAAVGVGWVYKGLKPPPPKAYAVSSPRVKLSDGRHLAYKEVGVPKEEAQYKIIVSHGYDDSKDMHFPASQELIEELKLYFLFYDRAGYGESDPHPSRSVKTEAFDIQELADKLQLGPKFYIIGCSLGAYPIWSCLKYIPHRLLGAALVVPFVNYWWPSVPSALSKQSFRKLPQSFQWIFGIAHYTPWLYHWWTRKKFPSTVDEGMFTDSDLELLKGILLERPDDVQKKIKQQGERESVNRDILAAYGKWEFDPIMELSKIPGGCVHMWQGSADRVIPIEFNHFVAQKLGWIKYHEIPDAGHMLVHEPANFEVIVRALVADG</sequence>
<keyword evidence="2" id="KW-1185">Reference proteome</keyword>
<dbReference type="Gene3D" id="3.40.50.1820">
    <property type="entry name" value="alpha/beta hydrolase"/>
    <property type="match status" value="1"/>
</dbReference>
<name>A0A6J1CN82_MOMCH</name>
<dbReference type="InterPro" id="IPR000073">
    <property type="entry name" value="AB_hydrolase_1"/>
</dbReference>
<accession>A0A6J1CN82</accession>
<gene>
    <name evidence="3 4" type="primary">LOC111012560</name>
</gene>
<dbReference type="RefSeq" id="XP_022142422.1">
    <property type="nucleotide sequence ID" value="XM_022286730.1"/>
</dbReference>
<evidence type="ECO:0000313" key="3">
    <source>
        <dbReference type="RefSeq" id="XP_022142422.1"/>
    </source>
</evidence>
<evidence type="ECO:0000259" key="1">
    <source>
        <dbReference type="Pfam" id="PF12697"/>
    </source>
</evidence>
<protein>
    <submittedName>
        <fullName evidence="3 4">Uncharacterized protein LOC111012560</fullName>
    </submittedName>
</protein>
<dbReference type="PANTHER" id="PTHR45763">
    <property type="entry name" value="HYDROLASE, ALPHA/BETA FOLD FAMILY PROTEIN, EXPRESSED-RELATED"/>
    <property type="match status" value="1"/>
</dbReference>
<dbReference type="OrthoDB" id="294702at2759"/>
<dbReference type="AlphaFoldDB" id="A0A6J1CN82"/>
<feature type="domain" description="AB hydrolase-1" evidence="1">
    <location>
        <begin position="63"/>
        <end position="318"/>
    </location>
</feature>
<dbReference type="PANTHER" id="PTHR45763:SF21">
    <property type="entry name" value="ALPHA_BETA-HYDROLASES SUPERFAMILY PROTEIN"/>
    <property type="match status" value="1"/>
</dbReference>
<dbReference type="InterPro" id="IPR029058">
    <property type="entry name" value="AB_hydrolase_fold"/>
</dbReference>
<organism evidence="2 4">
    <name type="scientific">Momordica charantia</name>
    <name type="common">Bitter gourd</name>
    <name type="synonym">Balsam pear</name>
    <dbReference type="NCBI Taxonomy" id="3673"/>
    <lineage>
        <taxon>Eukaryota</taxon>
        <taxon>Viridiplantae</taxon>
        <taxon>Streptophyta</taxon>
        <taxon>Embryophyta</taxon>
        <taxon>Tracheophyta</taxon>
        <taxon>Spermatophyta</taxon>
        <taxon>Magnoliopsida</taxon>
        <taxon>eudicotyledons</taxon>
        <taxon>Gunneridae</taxon>
        <taxon>Pentapetalae</taxon>
        <taxon>rosids</taxon>
        <taxon>fabids</taxon>
        <taxon>Cucurbitales</taxon>
        <taxon>Cucurbitaceae</taxon>
        <taxon>Momordiceae</taxon>
        <taxon>Momordica</taxon>
    </lineage>
</organism>
<evidence type="ECO:0000313" key="4">
    <source>
        <dbReference type="RefSeq" id="XP_022142423.1"/>
    </source>
</evidence>
<reference evidence="3 4" key="1">
    <citation type="submission" date="2025-04" db="UniProtKB">
        <authorList>
            <consortium name="RefSeq"/>
        </authorList>
    </citation>
    <scope>IDENTIFICATION</scope>
    <source>
        <strain evidence="3 4">OHB3-1</strain>
    </source>
</reference>
<dbReference type="RefSeq" id="XP_022142423.1">
    <property type="nucleotide sequence ID" value="XM_022286731.1"/>
</dbReference>
<dbReference type="KEGG" id="mcha:111012560"/>
<dbReference type="GeneID" id="111012560"/>
<dbReference type="FunFam" id="3.40.50.1820:FF:000270">
    <property type="entry name" value="Alpha/beta-Hydrolases superfamily protein"/>
    <property type="match status" value="1"/>
</dbReference>
<dbReference type="SUPFAM" id="SSF53474">
    <property type="entry name" value="alpha/beta-Hydrolases"/>
    <property type="match status" value="1"/>
</dbReference>
<evidence type="ECO:0000313" key="2">
    <source>
        <dbReference type="Proteomes" id="UP000504603"/>
    </source>
</evidence>
<proteinExistence type="predicted"/>
<dbReference type="Pfam" id="PF12697">
    <property type="entry name" value="Abhydrolase_6"/>
    <property type="match status" value="1"/>
</dbReference>